<evidence type="ECO:0000256" key="3">
    <source>
        <dbReference type="ARBA" id="ARBA00022692"/>
    </source>
</evidence>
<comment type="caution">
    <text evidence="8">The sequence shown here is derived from an EMBL/GenBank/DDBJ whole genome shotgun (WGS) entry which is preliminary data.</text>
</comment>
<dbReference type="Gene3D" id="1.20.58.220">
    <property type="entry name" value="Phosphate transport system protein phou homolog 2, domain 2"/>
    <property type="match status" value="1"/>
</dbReference>
<dbReference type="Pfam" id="PF02690">
    <property type="entry name" value="Na_Pi_cotrans"/>
    <property type="match status" value="2"/>
</dbReference>
<feature type="transmembrane region" description="Helical" evidence="6">
    <location>
        <begin position="277"/>
        <end position="295"/>
    </location>
</feature>
<keyword evidence="3 6" id="KW-0812">Transmembrane</keyword>
<dbReference type="InterPro" id="IPR004633">
    <property type="entry name" value="NaPi_cotrn-rel/YqeW-like"/>
</dbReference>
<dbReference type="SUPFAM" id="SSF109755">
    <property type="entry name" value="PhoU-like"/>
    <property type="match status" value="1"/>
</dbReference>
<evidence type="ECO:0000256" key="2">
    <source>
        <dbReference type="ARBA" id="ARBA00022475"/>
    </source>
</evidence>
<sequence length="543" mass="59090">MNIVIGLMGGLGLFLYGMNLMGEGLQKSAGAKLKNIIKLLTSNIFMGVLVGTAVTAVIQSSSATTVMVVGFVNAGIMTLSQAIGVIMGANIGTTVTAQLVSFDLTGMAPVALGVGIVLYMFSKNPKIKHISEILIGFGMLFTGMEFMKDAVEPLKNYQGFNDMLISFGKYPLLGLLLGFGITAIVQSSSASMGMLVAIAAEGLIPLSAALPILYGQNIGTCVTSLLSSIGANKNAKRAAVMHLIFNVIGTILFLIFLNAPVVALVTKLDPGNVARQIANTHTLFNIISVIFLLPFNKLIIKLSMKIIPDKKGDTDDDEVKTVKYLDDRMLETPSIALANTMKETLRMGNKAKESLDSSIAALLEKSEHRIDKVFEKEEIVNTLQKAILNYLLKLSKTALDDDSREVVDNLFNTVNDIERVGDYAKNIAELSKVAIDTDLDFSAQGKEQLEEIYSSVISAYKYSLEALKNDDINLAYKVLQIEENVDMMEKTCRAGHMYRLNNNLCSIDNGVVFLDIITSLERVSDHSVNIARRVISQNEYKIK</sequence>
<dbReference type="Pfam" id="PF01895">
    <property type="entry name" value="PhoU"/>
    <property type="match status" value="2"/>
</dbReference>
<evidence type="ECO:0000313" key="8">
    <source>
        <dbReference type="EMBL" id="TQQ85468.1"/>
    </source>
</evidence>
<dbReference type="EMBL" id="SGJB01000002">
    <property type="protein sequence ID" value="TQQ85468.1"/>
    <property type="molecule type" value="Genomic_DNA"/>
</dbReference>
<accession>A0A544QXV0</accession>
<feature type="domain" description="PhoU" evidence="7">
    <location>
        <begin position="345"/>
        <end position="430"/>
    </location>
</feature>
<dbReference type="GO" id="GO:0044341">
    <property type="term" value="P:sodium-dependent phosphate transport"/>
    <property type="evidence" value="ECO:0007669"/>
    <property type="project" value="InterPro"/>
</dbReference>
<keyword evidence="4 6" id="KW-1133">Transmembrane helix</keyword>
<dbReference type="NCBIfam" id="TIGR00704">
    <property type="entry name" value="NaPi_cotrn_rel"/>
    <property type="match status" value="1"/>
</dbReference>
<comment type="subcellular location">
    <subcellularLocation>
        <location evidence="1">Cell membrane</location>
        <topology evidence="1">Multi-pass membrane protein</topology>
    </subcellularLocation>
</comment>
<dbReference type="Proteomes" id="UP000317863">
    <property type="component" value="Unassembled WGS sequence"/>
</dbReference>
<feature type="domain" description="PhoU" evidence="7">
    <location>
        <begin position="451"/>
        <end position="534"/>
    </location>
</feature>
<feature type="transmembrane region" description="Helical" evidence="6">
    <location>
        <begin position="6"/>
        <end position="25"/>
    </location>
</feature>
<evidence type="ECO:0000256" key="5">
    <source>
        <dbReference type="ARBA" id="ARBA00023136"/>
    </source>
</evidence>
<feature type="transmembrane region" description="Helical" evidence="6">
    <location>
        <begin position="172"/>
        <end position="200"/>
    </location>
</feature>
<keyword evidence="9" id="KW-1185">Reference proteome</keyword>
<dbReference type="PANTHER" id="PTHR10010:SF46">
    <property type="entry name" value="SODIUM-DEPENDENT PHOSPHATE TRANSPORT PROTEIN 2B"/>
    <property type="match status" value="1"/>
</dbReference>
<evidence type="ECO:0000256" key="1">
    <source>
        <dbReference type="ARBA" id="ARBA00004651"/>
    </source>
</evidence>
<feature type="transmembrane region" description="Helical" evidence="6">
    <location>
        <begin position="99"/>
        <end position="121"/>
    </location>
</feature>
<keyword evidence="2" id="KW-1003">Cell membrane</keyword>
<evidence type="ECO:0000256" key="4">
    <source>
        <dbReference type="ARBA" id="ARBA00022989"/>
    </source>
</evidence>
<feature type="transmembrane region" description="Helical" evidence="6">
    <location>
        <begin position="243"/>
        <end position="265"/>
    </location>
</feature>
<feature type="transmembrane region" description="Helical" evidence="6">
    <location>
        <begin position="37"/>
        <end position="58"/>
    </location>
</feature>
<protein>
    <submittedName>
        <fullName evidence="8">Na/Pi cotransporter family protein</fullName>
    </submittedName>
</protein>
<organism evidence="8 9">
    <name type="scientific">Peptacetobacter hominis</name>
    <dbReference type="NCBI Taxonomy" id="2743610"/>
    <lineage>
        <taxon>Bacteria</taxon>
        <taxon>Bacillati</taxon>
        <taxon>Bacillota</taxon>
        <taxon>Clostridia</taxon>
        <taxon>Peptostreptococcales</taxon>
        <taxon>Peptostreptococcaceae</taxon>
        <taxon>Peptacetobacter</taxon>
    </lineage>
</organism>
<evidence type="ECO:0000259" key="7">
    <source>
        <dbReference type="Pfam" id="PF01895"/>
    </source>
</evidence>
<dbReference type="InterPro" id="IPR003841">
    <property type="entry name" value="Na/Pi_transpt"/>
</dbReference>
<dbReference type="AlphaFoldDB" id="A0A544QXV0"/>
<evidence type="ECO:0000313" key="9">
    <source>
        <dbReference type="Proteomes" id="UP000317863"/>
    </source>
</evidence>
<gene>
    <name evidence="8" type="ORF">EXD82_01605</name>
</gene>
<reference evidence="8 9" key="1">
    <citation type="submission" date="2019-02" db="EMBL/GenBank/DDBJ databases">
        <title>Peptostreptococcaceae bacterium ZHW00191 nov., a new bacterium isolated from the human gut.</title>
        <authorList>
            <person name="Zhou H.-W."/>
            <person name="Chen X.-J."/>
        </authorList>
    </citation>
    <scope>NUCLEOTIDE SEQUENCE [LARGE SCALE GENOMIC DNA]</scope>
    <source>
        <strain evidence="8 9">ZHW00191</strain>
    </source>
</reference>
<dbReference type="GO" id="GO:0005886">
    <property type="term" value="C:plasma membrane"/>
    <property type="evidence" value="ECO:0007669"/>
    <property type="project" value="UniProtKB-SubCell"/>
</dbReference>
<keyword evidence="5 6" id="KW-0472">Membrane</keyword>
<evidence type="ECO:0000256" key="6">
    <source>
        <dbReference type="SAM" id="Phobius"/>
    </source>
</evidence>
<dbReference type="RefSeq" id="WP_142535172.1">
    <property type="nucleotide sequence ID" value="NZ_SGJB01000002.1"/>
</dbReference>
<feature type="transmembrane region" description="Helical" evidence="6">
    <location>
        <begin position="64"/>
        <end position="87"/>
    </location>
</feature>
<dbReference type="InterPro" id="IPR038078">
    <property type="entry name" value="PhoU-like_sf"/>
</dbReference>
<dbReference type="InterPro" id="IPR026022">
    <property type="entry name" value="PhoU_dom"/>
</dbReference>
<dbReference type="GO" id="GO:0005436">
    <property type="term" value="F:sodium:phosphate symporter activity"/>
    <property type="evidence" value="ECO:0007669"/>
    <property type="project" value="InterPro"/>
</dbReference>
<dbReference type="NCBIfam" id="NF037997">
    <property type="entry name" value="Na_Pi_symport"/>
    <property type="match status" value="1"/>
</dbReference>
<proteinExistence type="predicted"/>
<name>A0A544QXV0_9FIRM</name>
<dbReference type="OrthoDB" id="9763003at2"/>
<dbReference type="PANTHER" id="PTHR10010">
    <property type="entry name" value="SOLUTE CARRIER FAMILY 34 SODIUM PHOSPHATE , MEMBER 2-RELATED"/>
    <property type="match status" value="1"/>
</dbReference>